<organism evidence="1 2">
    <name type="scientific">Candidatus Schekmanbacteria bacterium RBG_16_38_11</name>
    <dbReference type="NCBI Taxonomy" id="1817880"/>
    <lineage>
        <taxon>Bacteria</taxon>
        <taxon>Candidatus Schekmaniibacteriota</taxon>
    </lineage>
</organism>
<gene>
    <name evidence="1" type="ORF">A2149_04780</name>
</gene>
<dbReference type="Proteomes" id="UP000178435">
    <property type="component" value="Unassembled WGS sequence"/>
</dbReference>
<protein>
    <submittedName>
        <fullName evidence="1">Uncharacterized protein</fullName>
    </submittedName>
</protein>
<evidence type="ECO:0000313" key="1">
    <source>
        <dbReference type="EMBL" id="OGL44414.1"/>
    </source>
</evidence>
<dbReference type="EMBL" id="MGDF01000144">
    <property type="protein sequence ID" value="OGL44414.1"/>
    <property type="molecule type" value="Genomic_DNA"/>
</dbReference>
<comment type="caution">
    <text evidence="1">The sequence shown here is derived from an EMBL/GenBank/DDBJ whole genome shotgun (WGS) entry which is preliminary data.</text>
</comment>
<name>A0A1F7RTS4_9BACT</name>
<dbReference type="AlphaFoldDB" id="A0A1F7RTS4"/>
<sequence>MPDQCFSLKKSFIKTCQYNFSNTEFNNKLEGFKGSRIQGVKWKSNPPLPPFFKGGLGGFLNFRLQVLFLVNLWKKHYLCF</sequence>
<proteinExistence type="predicted"/>
<accession>A0A1F7RTS4</accession>
<reference evidence="1 2" key="1">
    <citation type="journal article" date="2016" name="Nat. Commun.">
        <title>Thousands of microbial genomes shed light on interconnected biogeochemical processes in an aquifer system.</title>
        <authorList>
            <person name="Anantharaman K."/>
            <person name="Brown C.T."/>
            <person name="Hug L.A."/>
            <person name="Sharon I."/>
            <person name="Castelle C.J."/>
            <person name="Probst A.J."/>
            <person name="Thomas B.C."/>
            <person name="Singh A."/>
            <person name="Wilkins M.J."/>
            <person name="Karaoz U."/>
            <person name="Brodie E.L."/>
            <person name="Williams K.H."/>
            <person name="Hubbard S.S."/>
            <person name="Banfield J.F."/>
        </authorList>
    </citation>
    <scope>NUCLEOTIDE SEQUENCE [LARGE SCALE GENOMIC DNA]</scope>
</reference>
<evidence type="ECO:0000313" key="2">
    <source>
        <dbReference type="Proteomes" id="UP000178435"/>
    </source>
</evidence>